<dbReference type="FunFam" id="1.10.3470.10:FF:000001">
    <property type="entry name" value="Vitamin B12 ABC transporter permease BtuC"/>
    <property type="match status" value="1"/>
</dbReference>
<feature type="transmembrane region" description="Helical" evidence="8">
    <location>
        <begin position="326"/>
        <end position="344"/>
    </location>
</feature>
<evidence type="ECO:0000256" key="3">
    <source>
        <dbReference type="ARBA" id="ARBA00022448"/>
    </source>
</evidence>
<dbReference type="GO" id="GO:0033214">
    <property type="term" value="P:siderophore-iron import into cell"/>
    <property type="evidence" value="ECO:0007669"/>
    <property type="project" value="TreeGrafter"/>
</dbReference>
<dbReference type="GO" id="GO:0005886">
    <property type="term" value="C:plasma membrane"/>
    <property type="evidence" value="ECO:0007669"/>
    <property type="project" value="UniProtKB-SubCell"/>
</dbReference>
<dbReference type="Gene3D" id="1.10.3470.10">
    <property type="entry name" value="ABC transporter involved in vitamin B12 uptake, BtuC"/>
    <property type="match status" value="1"/>
</dbReference>
<dbReference type="SUPFAM" id="SSF81345">
    <property type="entry name" value="ABC transporter involved in vitamin B12 uptake, BtuC"/>
    <property type="match status" value="1"/>
</dbReference>
<dbReference type="AlphaFoldDB" id="A0A3N0DY91"/>
<feature type="transmembrane region" description="Helical" evidence="8">
    <location>
        <begin position="166"/>
        <end position="187"/>
    </location>
</feature>
<comment type="caution">
    <text evidence="9">The sequence shown here is derived from an EMBL/GenBank/DDBJ whole genome shotgun (WGS) entry which is preliminary data.</text>
</comment>
<keyword evidence="5 8" id="KW-0812">Transmembrane</keyword>
<feature type="transmembrane region" description="Helical" evidence="8">
    <location>
        <begin position="135"/>
        <end position="154"/>
    </location>
</feature>
<evidence type="ECO:0000256" key="7">
    <source>
        <dbReference type="ARBA" id="ARBA00023136"/>
    </source>
</evidence>
<evidence type="ECO:0000313" key="10">
    <source>
        <dbReference type="Proteomes" id="UP000269198"/>
    </source>
</evidence>
<sequence>MTEAGASSLRRPRGPVSLLGRRRRAAGLLLLIALLSAAATLSISVGARAIPPPEAWRVLFSPDGGEASVIVRELRLPRTLLGALVGLALGVAGVLMQSHTRNPIADPSLLGVSQGAACAVVVSVFTLGVTTLSGYVWFAIAGALLSSIVVFALASGGSRGPTPVTLVLAGAAMTALLTGIISGIVLLDERSLEVFRFWRIGSLAGRPTDVLWQVLPFLLAGGVLAVANAPGMNILALGDDVATALGQRIRRVRATGVLAIALLTGAAVAAAGPIGFVGLMTPHLARAIIGPDHRWIVPYAALLGAAIVLFADVVGRVFAGSGEVEVGVVLAMVGAPVFVALIRSRRLVSL</sequence>
<dbReference type="Pfam" id="PF01032">
    <property type="entry name" value="FecCD"/>
    <property type="match status" value="1"/>
</dbReference>
<evidence type="ECO:0000256" key="6">
    <source>
        <dbReference type="ARBA" id="ARBA00022989"/>
    </source>
</evidence>
<evidence type="ECO:0000256" key="4">
    <source>
        <dbReference type="ARBA" id="ARBA00022475"/>
    </source>
</evidence>
<proteinExistence type="inferred from homology"/>
<reference evidence="9 10" key="1">
    <citation type="submission" date="2018-11" db="EMBL/GenBank/DDBJ databases">
        <title>The genome draft of YIM 96095.</title>
        <authorList>
            <person name="Tang S.-K."/>
            <person name="Chunyu W.-X."/>
            <person name="Feng Y.-Z."/>
        </authorList>
    </citation>
    <scope>NUCLEOTIDE SEQUENCE [LARGE SCALE GENOMIC DNA]</scope>
    <source>
        <strain evidence="9 10">YIM 96095</strain>
    </source>
</reference>
<comment type="similarity">
    <text evidence="2">Belongs to the binding-protein-dependent transport system permease family. FecCD subfamily.</text>
</comment>
<keyword evidence="7 8" id="KW-0472">Membrane</keyword>
<dbReference type="OrthoDB" id="9782305at2"/>
<accession>A0A3N0DY91</accession>
<evidence type="ECO:0000256" key="8">
    <source>
        <dbReference type="SAM" id="Phobius"/>
    </source>
</evidence>
<feature type="transmembrane region" description="Helical" evidence="8">
    <location>
        <begin position="79"/>
        <end position="96"/>
    </location>
</feature>
<evidence type="ECO:0000256" key="5">
    <source>
        <dbReference type="ARBA" id="ARBA00022692"/>
    </source>
</evidence>
<dbReference type="InterPro" id="IPR000522">
    <property type="entry name" value="ABC_transptr_permease_BtuC"/>
</dbReference>
<dbReference type="InterPro" id="IPR037294">
    <property type="entry name" value="ABC_BtuC-like"/>
</dbReference>
<dbReference type="PANTHER" id="PTHR30472:SF1">
    <property type="entry name" value="FE(3+) DICITRATE TRANSPORT SYSTEM PERMEASE PROTEIN FECC-RELATED"/>
    <property type="match status" value="1"/>
</dbReference>
<comment type="subcellular location">
    <subcellularLocation>
        <location evidence="1">Cell membrane</location>
        <topology evidence="1">Multi-pass membrane protein</topology>
    </subcellularLocation>
</comment>
<feature type="transmembrane region" description="Helical" evidence="8">
    <location>
        <begin position="108"/>
        <end position="129"/>
    </location>
</feature>
<organism evidence="9 10">
    <name type="scientific">Halostreptopolyspora alba</name>
    <dbReference type="NCBI Taxonomy" id="2487137"/>
    <lineage>
        <taxon>Bacteria</taxon>
        <taxon>Bacillati</taxon>
        <taxon>Actinomycetota</taxon>
        <taxon>Actinomycetes</taxon>
        <taxon>Streptosporangiales</taxon>
        <taxon>Nocardiopsidaceae</taxon>
        <taxon>Halostreptopolyspora</taxon>
    </lineage>
</organism>
<evidence type="ECO:0000256" key="1">
    <source>
        <dbReference type="ARBA" id="ARBA00004651"/>
    </source>
</evidence>
<dbReference type="Proteomes" id="UP000269198">
    <property type="component" value="Unassembled WGS sequence"/>
</dbReference>
<keyword evidence="3" id="KW-0813">Transport</keyword>
<keyword evidence="4" id="KW-1003">Cell membrane</keyword>
<gene>
    <name evidence="9" type="ORF">EFW17_22785</name>
</gene>
<keyword evidence="10" id="KW-1185">Reference proteome</keyword>
<name>A0A3N0DY91_9ACTN</name>
<feature type="transmembrane region" description="Helical" evidence="8">
    <location>
        <begin position="257"/>
        <end position="276"/>
    </location>
</feature>
<dbReference type="PANTHER" id="PTHR30472">
    <property type="entry name" value="FERRIC ENTEROBACTIN TRANSPORT SYSTEM PERMEASE PROTEIN"/>
    <property type="match status" value="1"/>
</dbReference>
<dbReference type="EMBL" id="RJMB01000037">
    <property type="protein sequence ID" value="RNL80578.1"/>
    <property type="molecule type" value="Genomic_DNA"/>
</dbReference>
<dbReference type="CDD" id="cd06550">
    <property type="entry name" value="TM_ABC_iron-siderophores_like"/>
    <property type="match status" value="1"/>
</dbReference>
<feature type="transmembrane region" description="Helical" evidence="8">
    <location>
        <begin position="296"/>
        <end position="314"/>
    </location>
</feature>
<protein>
    <submittedName>
        <fullName evidence="9">Iron ABC transporter permease</fullName>
    </submittedName>
</protein>
<dbReference type="GO" id="GO:0022857">
    <property type="term" value="F:transmembrane transporter activity"/>
    <property type="evidence" value="ECO:0007669"/>
    <property type="project" value="InterPro"/>
</dbReference>
<evidence type="ECO:0000256" key="2">
    <source>
        <dbReference type="ARBA" id="ARBA00007935"/>
    </source>
</evidence>
<keyword evidence="6 8" id="KW-1133">Transmembrane helix</keyword>
<evidence type="ECO:0000313" key="9">
    <source>
        <dbReference type="EMBL" id="RNL80578.1"/>
    </source>
</evidence>
<feature type="transmembrane region" description="Helical" evidence="8">
    <location>
        <begin position="210"/>
        <end position="236"/>
    </location>
</feature>